<evidence type="ECO:0000256" key="11">
    <source>
        <dbReference type="SAM" id="MobiDB-lite"/>
    </source>
</evidence>
<comment type="cofactor">
    <cofactor evidence="1">
        <name>Mg(2+)</name>
        <dbReference type="ChEBI" id="CHEBI:18420"/>
    </cofactor>
</comment>
<evidence type="ECO:0000313" key="12">
    <source>
        <dbReference type="EMBL" id="WUT48756.1"/>
    </source>
</evidence>
<accession>A0ABZ1XAK9</accession>
<evidence type="ECO:0000256" key="4">
    <source>
        <dbReference type="ARBA" id="ARBA00022630"/>
    </source>
</evidence>
<dbReference type="Proteomes" id="UP001432168">
    <property type="component" value="Chromosome"/>
</dbReference>
<evidence type="ECO:0000256" key="3">
    <source>
        <dbReference type="ARBA" id="ARBA00016337"/>
    </source>
</evidence>
<comment type="catalytic activity">
    <reaction evidence="10">
        <text>L-threonyl-[protein] + FAD = FMN-L-threonyl-[protein] + AMP + H(+)</text>
        <dbReference type="Rhea" id="RHEA:36847"/>
        <dbReference type="Rhea" id="RHEA-COMP:11060"/>
        <dbReference type="Rhea" id="RHEA-COMP:11061"/>
        <dbReference type="ChEBI" id="CHEBI:15378"/>
        <dbReference type="ChEBI" id="CHEBI:30013"/>
        <dbReference type="ChEBI" id="CHEBI:57692"/>
        <dbReference type="ChEBI" id="CHEBI:74257"/>
        <dbReference type="ChEBI" id="CHEBI:456215"/>
        <dbReference type="EC" id="2.7.1.180"/>
    </reaction>
</comment>
<evidence type="ECO:0000256" key="8">
    <source>
        <dbReference type="ARBA" id="ARBA00022842"/>
    </source>
</evidence>
<evidence type="ECO:0000256" key="9">
    <source>
        <dbReference type="ARBA" id="ARBA00031306"/>
    </source>
</evidence>
<evidence type="ECO:0000256" key="1">
    <source>
        <dbReference type="ARBA" id="ARBA00001946"/>
    </source>
</evidence>
<keyword evidence="6" id="KW-0479">Metal-binding</keyword>
<protein>
    <recommendedName>
        <fullName evidence="3">FAD:protein FMN transferase</fullName>
        <ecNumber evidence="2">2.7.1.180</ecNumber>
    </recommendedName>
    <alternativeName>
        <fullName evidence="9">Flavin transferase</fullName>
    </alternativeName>
</protein>
<dbReference type="RefSeq" id="WP_329272183.1">
    <property type="nucleotide sequence ID" value="NZ_CP108992.1"/>
</dbReference>
<dbReference type="InterPro" id="IPR003374">
    <property type="entry name" value="ApbE-like_sf"/>
</dbReference>
<dbReference type="EMBL" id="CP109011">
    <property type="protein sequence ID" value="WUT48756.1"/>
    <property type="molecule type" value="Genomic_DNA"/>
</dbReference>
<organism evidence="12 13">
    <name type="scientific">Streptomyces pseudovenezuelae</name>
    <dbReference type="NCBI Taxonomy" id="67350"/>
    <lineage>
        <taxon>Bacteria</taxon>
        <taxon>Bacillati</taxon>
        <taxon>Actinomycetota</taxon>
        <taxon>Actinomycetes</taxon>
        <taxon>Kitasatosporales</taxon>
        <taxon>Streptomycetaceae</taxon>
        <taxon>Streptomyces</taxon>
        <taxon>Streptomyces aurantiacus group</taxon>
    </lineage>
</organism>
<evidence type="ECO:0000256" key="7">
    <source>
        <dbReference type="ARBA" id="ARBA00022827"/>
    </source>
</evidence>
<evidence type="ECO:0000256" key="10">
    <source>
        <dbReference type="ARBA" id="ARBA00048540"/>
    </source>
</evidence>
<proteinExistence type="predicted"/>
<evidence type="ECO:0000313" key="13">
    <source>
        <dbReference type="Proteomes" id="UP001432168"/>
    </source>
</evidence>
<dbReference type="Gene3D" id="3.10.520.10">
    <property type="entry name" value="ApbE-like domains"/>
    <property type="match status" value="1"/>
</dbReference>
<keyword evidence="5 12" id="KW-0808">Transferase</keyword>
<reference evidence="12" key="1">
    <citation type="submission" date="2022-10" db="EMBL/GenBank/DDBJ databases">
        <title>The complete genomes of actinobacterial strains from the NBC collection.</title>
        <authorList>
            <person name="Joergensen T.S."/>
            <person name="Alvarez Arevalo M."/>
            <person name="Sterndorff E.B."/>
            <person name="Faurdal D."/>
            <person name="Vuksanovic O."/>
            <person name="Mourched A.-S."/>
            <person name="Charusanti P."/>
            <person name="Shaw S."/>
            <person name="Blin K."/>
            <person name="Weber T."/>
        </authorList>
    </citation>
    <scope>NUCLEOTIDE SEQUENCE</scope>
    <source>
        <strain evidence="12">NBC_00686</strain>
    </source>
</reference>
<gene>
    <name evidence="12" type="ORF">OG929_43605</name>
</gene>
<keyword evidence="8" id="KW-0460">Magnesium</keyword>
<name>A0ABZ1XAK9_9ACTN</name>
<dbReference type="InterPro" id="IPR024932">
    <property type="entry name" value="ApbE"/>
</dbReference>
<keyword evidence="13" id="KW-1185">Reference proteome</keyword>
<keyword evidence="4" id="KW-0285">Flavoprotein</keyword>
<dbReference type="Pfam" id="PF02424">
    <property type="entry name" value="ApbE"/>
    <property type="match status" value="1"/>
</dbReference>
<dbReference type="PANTHER" id="PTHR30040">
    <property type="entry name" value="THIAMINE BIOSYNTHESIS LIPOPROTEIN APBE"/>
    <property type="match status" value="1"/>
</dbReference>
<keyword evidence="7" id="KW-0274">FAD</keyword>
<dbReference type="PANTHER" id="PTHR30040:SF2">
    <property type="entry name" value="FAD:PROTEIN FMN TRANSFERASE"/>
    <property type="match status" value="1"/>
</dbReference>
<feature type="region of interest" description="Disordered" evidence="11">
    <location>
        <begin position="305"/>
        <end position="328"/>
    </location>
</feature>
<dbReference type="GO" id="GO:0016740">
    <property type="term" value="F:transferase activity"/>
    <property type="evidence" value="ECO:0007669"/>
    <property type="project" value="UniProtKB-KW"/>
</dbReference>
<evidence type="ECO:0000256" key="2">
    <source>
        <dbReference type="ARBA" id="ARBA00011955"/>
    </source>
</evidence>
<evidence type="ECO:0000256" key="6">
    <source>
        <dbReference type="ARBA" id="ARBA00022723"/>
    </source>
</evidence>
<evidence type="ECO:0000256" key="5">
    <source>
        <dbReference type="ARBA" id="ARBA00022679"/>
    </source>
</evidence>
<sequence length="328" mass="33786">MTSRAASPSLTPGPAEAVFPALGTTATLLVTAPSALAAAEAVLRAELAAVDLTCSRFRPDSELTRVNLAAGTTVTVSERFAEALEAALRTAELTGGAVDPTVGRAVIALGYDRTFSSLRPDDVRPLPVFRPAPGWRSIVWNARTRRLRLPPDTYLDLGSSAKALTADRAARRAAAAVGCGVVVNLGGDLAVAGTPPDGGWRIALADDHAVPARSRCPAVAVTNGALATSGVRVRTWRRAGRTVHHIVDPVTGEPAVPVWHTVTVAAADCVDANAASTAAIVLGHSAENWLRRTGLPARLVAPDGQVTRLGGWPPDASAPETAAPGGTR</sequence>
<dbReference type="SUPFAM" id="SSF143631">
    <property type="entry name" value="ApbE-like"/>
    <property type="match status" value="1"/>
</dbReference>
<dbReference type="EC" id="2.7.1.180" evidence="2"/>